<dbReference type="GO" id="GO:0009941">
    <property type="term" value="C:chloroplast envelope"/>
    <property type="evidence" value="ECO:0007669"/>
    <property type="project" value="TreeGrafter"/>
</dbReference>
<dbReference type="PANTHER" id="PTHR36793">
    <property type="entry name" value="RIBOSOMAL RNA SMALL SUBUNIT METHYLTRANSFERASE J"/>
    <property type="match status" value="1"/>
</dbReference>
<reference evidence="1" key="1">
    <citation type="submission" date="2022-04" db="EMBL/GenBank/DDBJ databases">
        <title>A functionally conserved STORR gene fusion in Papaver species that diverged 16.8 million years ago.</title>
        <authorList>
            <person name="Catania T."/>
        </authorList>
    </citation>
    <scope>NUCLEOTIDE SEQUENCE</scope>
    <source>
        <strain evidence="1">S-188037</strain>
    </source>
</reference>
<evidence type="ECO:0000313" key="2">
    <source>
        <dbReference type="Proteomes" id="UP001202328"/>
    </source>
</evidence>
<dbReference type="GO" id="GO:0009535">
    <property type="term" value="C:chloroplast thylakoid membrane"/>
    <property type="evidence" value="ECO:0007669"/>
    <property type="project" value="TreeGrafter"/>
</dbReference>
<proteinExistence type="predicted"/>
<comment type="caution">
    <text evidence="1">The sequence shown here is derived from an EMBL/GenBank/DDBJ whole genome shotgun (WGS) entry which is preliminary data.</text>
</comment>
<gene>
    <name evidence="1" type="ORF">MKW98_027714</name>
</gene>
<dbReference type="Proteomes" id="UP001202328">
    <property type="component" value="Unassembled WGS sequence"/>
</dbReference>
<dbReference type="EMBL" id="JAJJMB010003237">
    <property type="protein sequence ID" value="KAI3948648.1"/>
    <property type="molecule type" value="Genomic_DNA"/>
</dbReference>
<protein>
    <submittedName>
        <fullName evidence="1">Uncharacterized protein</fullName>
    </submittedName>
</protein>
<evidence type="ECO:0000313" key="1">
    <source>
        <dbReference type="EMBL" id="KAI3948648.1"/>
    </source>
</evidence>
<sequence>VLLSWIFHDTQRRISRENLVCRPFSGRFFYLSELPEFSSRESSLIIKDIFGVTEEDAITLRTHTLSEAGMWSHYRRCLEIRILKNPVKD</sequence>
<dbReference type="AlphaFoldDB" id="A0AAD4T9D8"/>
<name>A0AAD4T9D8_9MAGN</name>
<keyword evidence="2" id="KW-1185">Reference proteome</keyword>
<accession>A0AAD4T9D8</accession>
<organism evidence="1 2">
    <name type="scientific">Papaver atlanticum</name>
    <dbReference type="NCBI Taxonomy" id="357466"/>
    <lineage>
        <taxon>Eukaryota</taxon>
        <taxon>Viridiplantae</taxon>
        <taxon>Streptophyta</taxon>
        <taxon>Embryophyta</taxon>
        <taxon>Tracheophyta</taxon>
        <taxon>Spermatophyta</taxon>
        <taxon>Magnoliopsida</taxon>
        <taxon>Ranunculales</taxon>
        <taxon>Papaveraceae</taxon>
        <taxon>Papaveroideae</taxon>
        <taxon>Papaver</taxon>
    </lineage>
</organism>
<dbReference type="PANTHER" id="PTHR36793:SF1">
    <property type="entry name" value="RIBOSOMAL RNA SMALL SUBUNIT METHYLTRANSFERASE J"/>
    <property type="match status" value="1"/>
</dbReference>
<feature type="non-terminal residue" evidence="1">
    <location>
        <position position="89"/>
    </location>
</feature>